<gene>
    <name evidence="3" type="primary">LOC101861171</name>
</gene>
<feature type="domain" description="Tyrosine-protein kinase ephrin type A/B receptor-like" evidence="1">
    <location>
        <begin position="188"/>
        <end position="231"/>
    </location>
</feature>
<dbReference type="Pfam" id="PF07699">
    <property type="entry name" value="Ephrin_rec_like"/>
    <property type="match status" value="1"/>
</dbReference>
<dbReference type="Proteomes" id="UP000694888">
    <property type="component" value="Unplaced"/>
</dbReference>
<dbReference type="Gene3D" id="2.10.50.10">
    <property type="entry name" value="Tumor Necrosis Factor Receptor, subunit A, domain 2"/>
    <property type="match status" value="1"/>
</dbReference>
<dbReference type="SMART" id="SM01411">
    <property type="entry name" value="Ephrin_rec_like"/>
    <property type="match status" value="1"/>
</dbReference>
<dbReference type="GeneID" id="101861171"/>
<reference evidence="3" key="1">
    <citation type="submission" date="2025-08" db="UniProtKB">
        <authorList>
            <consortium name="RefSeq"/>
        </authorList>
    </citation>
    <scope>IDENTIFICATION</scope>
</reference>
<evidence type="ECO:0000313" key="2">
    <source>
        <dbReference type="Proteomes" id="UP000694888"/>
    </source>
</evidence>
<name>A0ABM1AD74_APLCA</name>
<feature type="non-terminal residue" evidence="3">
    <location>
        <position position="232"/>
    </location>
</feature>
<dbReference type="RefSeq" id="XP_012945459.1">
    <property type="nucleotide sequence ID" value="XM_013090005.1"/>
</dbReference>
<feature type="non-terminal residue" evidence="3">
    <location>
        <position position="1"/>
    </location>
</feature>
<evidence type="ECO:0000313" key="3">
    <source>
        <dbReference type="RefSeq" id="XP_012945459.1"/>
    </source>
</evidence>
<keyword evidence="2" id="KW-1185">Reference proteome</keyword>
<protein>
    <submittedName>
        <fullName evidence="3">Signal peptide, CUB and EGF-like domain-containing protein 1</fullName>
    </submittedName>
</protein>
<dbReference type="InterPro" id="IPR009030">
    <property type="entry name" value="Growth_fac_rcpt_cys_sf"/>
</dbReference>
<proteinExistence type="predicted"/>
<organism evidence="2 3">
    <name type="scientific">Aplysia californica</name>
    <name type="common">California sea hare</name>
    <dbReference type="NCBI Taxonomy" id="6500"/>
    <lineage>
        <taxon>Eukaryota</taxon>
        <taxon>Metazoa</taxon>
        <taxon>Spiralia</taxon>
        <taxon>Lophotrochozoa</taxon>
        <taxon>Mollusca</taxon>
        <taxon>Gastropoda</taxon>
        <taxon>Heterobranchia</taxon>
        <taxon>Euthyneura</taxon>
        <taxon>Tectipleura</taxon>
        <taxon>Aplysiida</taxon>
        <taxon>Aplysioidea</taxon>
        <taxon>Aplysiidae</taxon>
        <taxon>Aplysia</taxon>
    </lineage>
</organism>
<sequence length="232" mass="25632">IPGPVIYTCDPVGNWDPERRYTPYRVTPCGAVSAPRRQLVVKILYVVPTTQCPPAQEALERELLNTQKQLNVDWSSVCTASDCSDTVISVTCTVPRRTRRQAQQTTQLAATLTLKDIGEEVVSTSGPTVRMRTEDLYESLIVRTVDNPFDYTRFIVDAVPDSFQLIVEPECDAPKVFHDGQCVSCGPGTYYDSASVSCKFCPVGEYQPDSDQEQCLPCPTATTTRQMGAYSA</sequence>
<dbReference type="SUPFAM" id="SSF57184">
    <property type="entry name" value="Growth factor receptor domain"/>
    <property type="match status" value="1"/>
</dbReference>
<accession>A0ABM1AD74</accession>
<evidence type="ECO:0000259" key="1">
    <source>
        <dbReference type="Pfam" id="PF07699"/>
    </source>
</evidence>
<dbReference type="InterPro" id="IPR011641">
    <property type="entry name" value="Tyr-kin_ephrin_A/B_rcpt-like"/>
</dbReference>